<feature type="transmembrane region" description="Helical" evidence="7">
    <location>
        <begin position="292"/>
        <end position="314"/>
    </location>
</feature>
<dbReference type="Proteomes" id="UP000199110">
    <property type="component" value="Unassembled WGS sequence"/>
</dbReference>
<name>A0A1I3QRR8_9RHOB</name>
<feature type="transmembrane region" description="Helical" evidence="7">
    <location>
        <begin position="326"/>
        <end position="349"/>
    </location>
</feature>
<evidence type="ECO:0000313" key="8">
    <source>
        <dbReference type="EMBL" id="SFJ36953.1"/>
    </source>
</evidence>
<comment type="similarity">
    <text evidence="2">Belongs to the polysaccharide synthase family.</text>
</comment>
<feature type="transmembrane region" description="Helical" evidence="7">
    <location>
        <begin position="52"/>
        <end position="76"/>
    </location>
</feature>
<keyword evidence="5 7" id="KW-1133">Transmembrane helix</keyword>
<protein>
    <submittedName>
        <fullName evidence="8">Membrane protein involved in the export of O-antigen and teichoic acid</fullName>
    </submittedName>
</protein>
<dbReference type="PANTHER" id="PTHR30250:SF10">
    <property type="entry name" value="LIPOPOLYSACCHARIDE BIOSYNTHESIS PROTEIN WZXC"/>
    <property type="match status" value="1"/>
</dbReference>
<comment type="subcellular location">
    <subcellularLocation>
        <location evidence="1">Cell membrane</location>
        <topology evidence="1">Multi-pass membrane protein</topology>
    </subcellularLocation>
</comment>
<evidence type="ECO:0000256" key="3">
    <source>
        <dbReference type="ARBA" id="ARBA00022475"/>
    </source>
</evidence>
<dbReference type="AlphaFoldDB" id="A0A1I3QRR8"/>
<proteinExistence type="inferred from homology"/>
<keyword evidence="3" id="KW-1003">Cell membrane</keyword>
<keyword evidence="4 7" id="KW-0812">Transmembrane</keyword>
<feature type="transmembrane region" description="Helical" evidence="7">
    <location>
        <begin position="389"/>
        <end position="407"/>
    </location>
</feature>
<evidence type="ECO:0000256" key="2">
    <source>
        <dbReference type="ARBA" id="ARBA00007430"/>
    </source>
</evidence>
<feature type="transmembrane region" description="Helical" evidence="7">
    <location>
        <begin position="361"/>
        <end position="383"/>
    </location>
</feature>
<evidence type="ECO:0000313" key="9">
    <source>
        <dbReference type="Proteomes" id="UP000199110"/>
    </source>
</evidence>
<evidence type="ECO:0000256" key="6">
    <source>
        <dbReference type="ARBA" id="ARBA00023136"/>
    </source>
</evidence>
<dbReference type="RefSeq" id="WP_245749238.1">
    <property type="nucleotide sequence ID" value="NZ_FORA01000003.1"/>
</dbReference>
<feature type="transmembrane region" description="Helical" evidence="7">
    <location>
        <begin position="419"/>
        <end position="440"/>
    </location>
</feature>
<feature type="transmembrane region" description="Helical" evidence="7">
    <location>
        <begin position="154"/>
        <end position="175"/>
    </location>
</feature>
<dbReference type="GO" id="GO:0005886">
    <property type="term" value="C:plasma membrane"/>
    <property type="evidence" value="ECO:0007669"/>
    <property type="project" value="UniProtKB-SubCell"/>
</dbReference>
<feature type="transmembrane region" description="Helical" evidence="7">
    <location>
        <begin position="460"/>
        <end position="484"/>
    </location>
</feature>
<keyword evidence="9" id="KW-1185">Reference proteome</keyword>
<evidence type="ECO:0000256" key="7">
    <source>
        <dbReference type="SAM" id="Phobius"/>
    </source>
</evidence>
<sequence>MNDTDGHRAGGSRMKRSGMAAFAFLSRSLQQISTFVITLLAARFLAPADYGVYALGVVFVLLIQTLTYTGFYQFVINSRADDRSVLSVSFWLICGLATAAALVLVVLAVPISWIFDAPELAPVLILLALAQPVAGAVAWASAVLLRRQRIERHFVIMFVQNLTALVGGVILLWAWQSLYALVAFRYLRIVSGLLLFAVLTRDRPAMTFDRTLAREAAGFSGGLYGARLMSFLSRYAGDLLLGAIYTTAEAGLYRFGTRIAGGAVDVMGQPLRSFALTQFGAGGRAQHDLAPILARFTGTTAFLTGGTAAVLIVFAGPMIETLFDPAYLAAVAVTYAMATRAVVNSALMIEPVFSALGRTSVVMVFNLVWAVITVASVFVAAQFGLETLAWSQAAIGVGMIASGLVVIRRIGGVAIGRAVRTLMVATALVLVYGLVLNWSWPYVAEALADGPGARLTVGLIWSLVLAAPTTVIAARSGVFTLRVFSG</sequence>
<accession>A0A1I3QRR8</accession>
<dbReference type="EMBL" id="FORA01000003">
    <property type="protein sequence ID" value="SFJ36953.1"/>
    <property type="molecule type" value="Genomic_DNA"/>
</dbReference>
<feature type="transmembrane region" description="Helical" evidence="7">
    <location>
        <begin position="21"/>
        <end position="46"/>
    </location>
</feature>
<organism evidence="8 9">
    <name type="scientific">Jannaschia pohangensis</name>
    <dbReference type="NCBI Taxonomy" id="390807"/>
    <lineage>
        <taxon>Bacteria</taxon>
        <taxon>Pseudomonadati</taxon>
        <taxon>Pseudomonadota</taxon>
        <taxon>Alphaproteobacteria</taxon>
        <taxon>Rhodobacterales</taxon>
        <taxon>Roseobacteraceae</taxon>
        <taxon>Jannaschia</taxon>
    </lineage>
</organism>
<feature type="transmembrane region" description="Helical" evidence="7">
    <location>
        <begin position="121"/>
        <end position="142"/>
    </location>
</feature>
<reference evidence="8 9" key="1">
    <citation type="submission" date="2016-10" db="EMBL/GenBank/DDBJ databases">
        <authorList>
            <person name="de Groot N.N."/>
        </authorList>
    </citation>
    <scope>NUCLEOTIDE SEQUENCE [LARGE SCALE GENOMIC DNA]</scope>
    <source>
        <strain evidence="8 9">DSM 19073</strain>
    </source>
</reference>
<evidence type="ECO:0000256" key="5">
    <source>
        <dbReference type="ARBA" id="ARBA00022989"/>
    </source>
</evidence>
<dbReference type="PANTHER" id="PTHR30250">
    <property type="entry name" value="PST FAMILY PREDICTED COLANIC ACID TRANSPORTER"/>
    <property type="match status" value="1"/>
</dbReference>
<evidence type="ECO:0000256" key="1">
    <source>
        <dbReference type="ARBA" id="ARBA00004651"/>
    </source>
</evidence>
<evidence type="ECO:0000256" key="4">
    <source>
        <dbReference type="ARBA" id="ARBA00022692"/>
    </source>
</evidence>
<feature type="transmembrane region" description="Helical" evidence="7">
    <location>
        <begin position="181"/>
        <end position="200"/>
    </location>
</feature>
<keyword evidence="6 7" id="KW-0472">Membrane</keyword>
<dbReference type="STRING" id="390807.SAMN04488095_2651"/>
<dbReference type="InterPro" id="IPR050833">
    <property type="entry name" value="Poly_Biosynth_Transport"/>
</dbReference>
<feature type="transmembrane region" description="Helical" evidence="7">
    <location>
        <begin position="88"/>
        <end position="115"/>
    </location>
</feature>
<gene>
    <name evidence="8" type="ORF">SAMN04488095_2651</name>
</gene>
<dbReference type="Pfam" id="PF13440">
    <property type="entry name" value="Polysacc_synt_3"/>
    <property type="match status" value="1"/>
</dbReference>